<evidence type="ECO:0000313" key="2">
    <source>
        <dbReference type="Proteomes" id="UP000024635"/>
    </source>
</evidence>
<sequence>MMAICVGFFDDRDLRIFRVTESIITHNTTALSVSEIFYKCKNDYTFFDALDGSRLMAQEQLTDKIDFLLVRDAQRLLERGISFSENPTEYEIFLKDSSVGFKCVFVLL</sequence>
<dbReference type="EMBL" id="JARK01001338">
    <property type="protein sequence ID" value="EYC33627.1"/>
    <property type="molecule type" value="Genomic_DNA"/>
</dbReference>
<accession>A0A016W2Y0</accession>
<protein>
    <submittedName>
        <fullName evidence="1">Uncharacterized protein</fullName>
    </submittedName>
</protein>
<name>A0A016W2Y0_9BILA</name>
<proteinExistence type="predicted"/>
<dbReference type="OrthoDB" id="5873137at2759"/>
<reference evidence="2" key="1">
    <citation type="journal article" date="2015" name="Nat. Genet.">
        <title>The genome and transcriptome of the zoonotic hookworm Ancylostoma ceylanicum identify infection-specific gene families.</title>
        <authorList>
            <person name="Schwarz E.M."/>
            <person name="Hu Y."/>
            <person name="Antoshechkin I."/>
            <person name="Miller M.M."/>
            <person name="Sternberg P.W."/>
            <person name="Aroian R.V."/>
        </authorList>
    </citation>
    <scope>NUCLEOTIDE SEQUENCE</scope>
    <source>
        <strain evidence="2">HY135</strain>
    </source>
</reference>
<organism evidence="1 2">
    <name type="scientific">Ancylostoma ceylanicum</name>
    <dbReference type="NCBI Taxonomy" id="53326"/>
    <lineage>
        <taxon>Eukaryota</taxon>
        <taxon>Metazoa</taxon>
        <taxon>Ecdysozoa</taxon>
        <taxon>Nematoda</taxon>
        <taxon>Chromadorea</taxon>
        <taxon>Rhabditida</taxon>
        <taxon>Rhabditina</taxon>
        <taxon>Rhabditomorpha</taxon>
        <taxon>Strongyloidea</taxon>
        <taxon>Ancylostomatidae</taxon>
        <taxon>Ancylostomatinae</taxon>
        <taxon>Ancylostoma</taxon>
    </lineage>
</organism>
<gene>
    <name evidence="1" type="primary">Acey_s0002.g905</name>
    <name evidence="1" type="ORF">Y032_0002g905</name>
</gene>
<evidence type="ECO:0000313" key="1">
    <source>
        <dbReference type="EMBL" id="EYC33627.1"/>
    </source>
</evidence>
<keyword evidence="2" id="KW-1185">Reference proteome</keyword>
<comment type="caution">
    <text evidence="1">The sequence shown here is derived from an EMBL/GenBank/DDBJ whole genome shotgun (WGS) entry which is preliminary data.</text>
</comment>
<dbReference type="Proteomes" id="UP000024635">
    <property type="component" value="Unassembled WGS sequence"/>
</dbReference>
<dbReference type="AlphaFoldDB" id="A0A016W2Y0"/>